<dbReference type="InterPro" id="IPR009075">
    <property type="entry name" value="AcylCo_DH/oxidase_C"/>
</dbReference>
<accession>A0A6N9H690</accession>
<dbReference type="InterPro" id="IPR013786">
    <property type="entry name" value="AcylCoA_DH/ox_N"/>
</dbReference>
<organism evidence="10 11">
    <name type="scientific">Brevibacterium rongguiense</name>
    <dbReference type="NCBI Taxonomy" id="2695267"/>
    <lineage>
        <taxon>Bacteria</taxon>
        <taxon>Bacillati</taxon>
        <taxon>Actinomycetota</taxon>
        <taxon>Actinomycetes</taxon>
        <taxon>Micrococcales</taxon>
        <taxon>Brevibacteriaceae</taxon>
        <taxon>Brevibacterium</taxon>
    </lineage>
</organism>
<keyword evidence="5 6" id="KW-0560">Oxidoreductase</keyword>
<dbReference type="GO" id="GO:0050660">
    <property type="term" value="F:flavin adenine dinucleotide binding"/>
    <property type="evidence" value="ECO:0007669"/>
    <property type="project" value="InterPro"/>
</dbReference>
<dbReference type="GO" id="GO:0033539">
    <property type="term" value="P:fatty acid beta-oxidation using acyl-CoA dehydrogenase"/>
    <property type="evidence" value="ECO:0007669"/>
    <property type="project" value="TreeGrafter"/>
</dbReference>
<evidence type="ECO:0000313" key="11">
    <source>
        <dbReference type="Proteomes" id="UP000469215"/>
    </source>
</evidence>
<comment type="similarity">
    <text evidence="2 6">Belongs to the acyl-CoA dehydrogenase family.</text>
</comment>
<dbReference type="RefSeq" id="WP_160952559.1">
    <property type="nucleotide sequence ID" value="NZ_WWEQ01000010.1"/>
</dbReference>
<dbReference type="Gene3D" id="1.10.540.10">
    <property type="entry name" value="Acyl-CoA dehydrogenase/oxidase, N-terminal domain"/>
    <property type="match status" value="1"/>
</dbReference>
<evidence type="ECO:0000256" key="5">
    <source>
        <dbReference type="ARBA" id="ARBA00023002"/>
    </source>
</evidence>
<comment type="caution">
    <text evidence="10">The sequence shown here is derived from an EMBL/GenBank/DDBJ whole genome shotgun (WGS) entry which is preliminary data.</text>
</comment>
<evidence type="ECO:0000259" key="7">
    <source>
        <dbReference type="Pfam" id="PF00441"/>
    </source>
</evidence>
<dbReference type="PROSITE" id="PS00073">
    <property type="entry name" value="ACYL_COA_DH_2"/>
    <property type="match status" value="1"/>
</dbReference>
<dbReference type="SUPFAM" id="SSF47203">
    <property type="entry name" value="Acyl-CoA dehydrogenase C-terminal domain-like"/>
    <property type="match status" value="1"/>
</dbReference>
<evidence type="ECO:0000256" key="3">
    <source>
        <dbReference type="ARBA" id="ARBA00022630"/>
    </source>
</evidence>
<dbReference type="InterPro" id="IPR037069">
    <property type="entry name" value="AcylCoA_DH/ox_N_sf"/>
</dbReference>
<feature type="domain" description="Acyl-CoA dehydrogenase/oxidase N-terminal" evidence="9">
    <location>
        <begin position="4"/>
        <end position="116"/>
    </location>
</feature>
<dbReference type="Pfam" id="PF02771">
    <property type="entry name" value="Acyl-CoA_dh_N"/>
    <property type="match status" value="1"/>
</dbReference>
<evidence type="ECO:0000256" key="6">
    <source>
        <dbReference type="RuleBase" id="RU362125"/>
    </source>
</evidence>
<keyword evidence="4 6" id="KW-0274">FAD</keyword>
<reference evidence="10 11" key="1">
    <citation type="submission" date="2020-01" db="EMBL/GenBank/DDBJ databases">
        <authorList>
            <person name="Deng T."/>
        </authorList>
    </citation>
    <scope>NUCLEOTIDE SEQUENCE [LARGE SCALE GENOMIC DNA]</scope>
    <source>
        <strain evidence="10 11">5221</strain>
    </source>
</reference>
<evidence type="ECO:0000256" key="1">
    <source>
        <dbReference type="ARBA" id="ARBA00001974"/>
    </source>
</evidence>
<dbReference type="InterPro" id="IPR009100">
    <property type="entry name" value="AcylCoA_DH/oxidase_NM_dom_sf"/>
</dbReference>
<dbReference type="PANTHER" id="PTHR48083">
    <property type="entry name" value="MEDIUM-CHAIN SPECIFIC ACYL-COA DEHYDROGENASE, MITOCHONDRIAL-RELATED"/>
    <property type="match status" value="1"/>
</dbReference>
<evidence type="ECO:0000256" key="4">
    <source>
        <dbReference type="ARBA" id="ARBA00022827"/>
    </source>
</evidence>
<keyword evidence="11" id="KW-1185">Reference proteome</keyword>
<dbReference type="InterPro" id="IPR006089">
    <property type="entry name" value="Acyl-CoA_DH_CS"/>
</dbReference>
<dbReference type="InterPro" id="IPR046373">
    <property type="entry name" value="Acyl-CoA_Oxase/DH_mid-dom_sf"/>
</dbReference>
<dbReference type="AlphaFoldDB" id="A0A6N9H690"/>
<dbReference type="InterPro" id="IPR036250">
    <property type="entry name" value="AcylCo_DH-like_C"/>
</dbReference>
<dbReference type="Gene3D" id="1.20.140.10">
    <property type="entry name" value="Butyryl-CoA Dehydrogenase, subunit A, domain 3"/>
    <property type="match status" value="1"/>
</dbReference>
<sequence>MPTELAEFRSTVRAVWEREVLAHIDEWEADGFFDAHALFPILARHGLLGLSHSAEDGGEGAPMEYQMAMAEELGRGNAAGVAMAVNVQMHMATPSLARFGTPELKERYLRPAIAGEQVAAIAVTEPGAGSDVAHLATKAHRDGDHWVISGQKIYITNGTQADWFCMLVRTSDEGGFRGMSQIIVPAGTEGFEVVRKLDKLGNRVSDTAELRLEDVRVPVSNTIGEAGRGFQQQMQQFVIERLSACFAAVGACEWALGRTRDYLRTRDVFGGPLAQRQYPVFRLTEASAQLELLRALNEKMALMLDAGEDITREATAGKLAAGRLIREVADLAVQYHGGMGYMEENWTARFYRDARLSSIGGGADEVMLQVLARLDGYEV</sequence>
<gene>
    <name evidence="10" type="ORF">GSY69_03840</name>
</gene>
<comment type="cofactor">
    <cofactor evidence="1 6">
        <name>FAD</name>
        <dbReference type="ChEBI" id="CHEBI:57692"/>
    </cofactor>
</comment>
<dbReference type="Pfam" id="PF02770">
    <property type="entry name" value="Acyl-CoA_dh_M"/>
    <property type="match status" value="1"/>
</dbReference>
<evidence type="ECO:0000256" key="2">
    <source>
        <dbReference type="ARBA" id="ARBA00009347"/>
    </source>
</evidence>
<protein>
    <submittedName>
        <fullName evidence="10">Acyl-CoA dehydrogenase</fullName>
    </submittedName>
</protein>
<dbReference type="GO" id="GO:0003995">
    <property type="term" value="F:acyl-CoA dehydrogenase activity"/>
    <property type="evidence" value="ECO:0007669"/>
    <property type="project" value="InterPro"/>
</dbReference>
<evidence type="ECO:0000259" key="8">
    <source>
        <dbReference type="Pfam" id="PF02770"/>
    </source>
</evidence>
<dbReference type="FunFam" id="2.40.110.10:FF:000002">
    <property type="entry name" value="Acyl-CoA dehydrogenase fadE12"/>
    <property type="match status" value="1"/>
</dbReference>
<evidence type="ECO:0000313" key="10">
    <source>
        <dbReference type="EMBL" id="MYM19124.1"/>
    </source>
</evidence>
<dbReference type="InterPro" id="IPR050741">
    <property type="entry name" value="Acyl-CoA_dehydrogenase"/>
</dbReference>
<dbReference type="SUPFAM" id="SSF56645">
    <property type="entry name" value="Acyl-CoA dehydrogenase NM domain-like"/>
    <property type="match status" value="1"/>
</dbReference>
<dbReference type="EMBL" id="WWEQ01000010">
    <property type="protein sequence ID" value="MYM19124.1"/>
    <property type="molecule type" value="Genomic_DNA"/>
</dbReference>
<keyword evidence="3 6" id="KW-0285">Flavoprotein</keyword>
<dbReference type="Gene3D" id="2.40.110.10">
    <property type="entry name" value="Butyryl-CoA Dehydrogenase, subunit A, domain 2"/>
    <property type="match status" value="1"/>
</dbReference>
<dbReference type="Proteomes" id="UP000469215">
    <property type="component" value="Unassembled WGS sequence"/>
</dbReference>
<name>A0A6N9H690_9MICO</name>
<evidence type="ECO:0000259" key="9">
    <source>
        <dbReference type="Pfam" id="PF02771"/>
    </source>
</evidence>
<dbReference type="Pfam" id="PF00441">
    <property type="entry name" value="Acyl-CoA_dh_1"/>
    <property type="match status" value="1"/>
</dbReference>
<dbReference type="InterPro" id="IPR006091">
    <property type="entry name" value="Acyl-CoA_Oxase/DH_mid-dom"/>
</dbReference>
<feature type="domain" description="Acyl-CoA dehydrogenase/oxidase C-terminal" evidence="7">
    <location>
        <begin position="227"/>
        <end position="373"/>
    </location>
</feature>
<proteinExistence type="inferred from homology"/>
<feature type="domain" description="Acyl-CoA oxidase/dehydrogenase middle" evidence="8">
    <location>
        <begin position="120"/>
        <end position="215"/>
    </location>
</feature>
<dbReference type="PANTHER" id="PTHR48083:SF6">
    <property type="entry name" value="ACYL-COA DEHYDROGENASE 6"/>
    <property type="match status" value="1"/>
</dbReference>
<dbReference type="GO" id="GO:0005737">
    <property type="term" value="C:cytoplasm"/>
    <property type="evidence" value="ECO:0007669"/>
    <property type="project" value="TreeGrafter"/>
</dbReference>